<name>A0A814S9D7_ADIRI</name>
<feature type="domain" description="VWFA" evidence="4">
    <location>
        <begin position="24"/>
        <end position="222"/>
    </location>
</feature>
<dbReference type="Pfam" id="PF25106">
    <property type="entry name" value="VWA_4"/>
    <property type="match status" value="1"/>
</dbReference>
<dbReference type="OrthoDB" id="301415at2759"/>
<evidence type="ECO:0000313" key="5">
    <source>
        <dbReference type="EMBL" id="CAF1143999.1"/>
    </source>
</evidence>
<organism evidence="5 7">
    <name type="scientific">Adineta ricciae</name>
    <name type="common">Rotifer</name>
    <dbReference type="NCBI Taxonomy" id="249248"/>
    <lineage>
        <taxon>Eukaryota</taxon>
        <taxon>Metazoa</taxon>
        <taxon>Spiralia</taxon>
        <taxon>Gnathifera</taxon>
        <taxon>Rotifera</taxon>
        <taxon>Eurotatoria</taxon>
        <taxon>Bdelloidea</taxon>
        <taxon>Adinetida</taxon>
        <taxon>Adinetidae</taxon>
        <taxon>Adineta</taxon>
    </lineage>
</organism>
<dbReference type="PANTHER" id="PTHR47763">
    <property type="entry name" value="ALPHA-PROTEIN KINASE VWKA"/>
    <property type="match status" value="1"/>
</dbReference>
<dbReference type="GO" id="GO:0005737">
    <property type="term" value="C:cytoplasm"/>
    <property type="evidence" value="ECO:0007669"/>
    <property type="project" value="TreeGrafter"/>
</dbReference>
<sequence>MASALHIDKLEQPQLAKHDSSILDLAFAMDCTGSMGSYIESATQNIRAIVEEIVTSEKSDVHLALVEYRDHPPQDTTFVTRVHDFTSKVKEMKGWLEQCDAQGGGDTPEAVADALHDVLKLSWRPEATKICVLISDAPPHGLDPKCGDGFPDGDPSGVDPVKTVREMAEKQITLYVVGVEPSIVPYRDFFMSIAYITGGQYVPMVNAKLLAQVIIGGVREEISLERLMRDAQEDINREMKQAEEEGVDEQEITKRVNRLLLTRNSRVNQLDNLGGATSAAARETYSKCADMRELRSQYKVEAPPEPPAFRSRRSRAAYVRECEAEANDEFGHGIIATSSAAAVPGSAASADGVPLAMTAPASYDLRENEEVSMAQTERIVRRMRNKKDYA</sequence>
<dbReference type="InterPro" id="IPR036465">
    <property type="entry name" value="vWFA_dom_sf"/>
</dbReference>
<keyword evidence="3" id="KW-0732">Signal</keyword>
<dbReference type="EMBL" id="CAJNOJ010000156">
    <property type="protein sequence ID" value="CAF1213107.1"/>
    <property type="molecule type" value="Genomic_DNA"/>
</dbReference>
<evidence type="ECO:0000259" key="4">
    <source>
        <dbReference type="PROSITE" id="PS50234"/>
    </source>
</evidence>
<dbReference type="Gene3D" id="3.40.50.410">
    <property type="entry name" value="von Willebrand factor, type A domain"/>
    <property type="match status" value="1"/>
</dbReference>
<dbReference type="PROSITE" id="PS50234">
    <property type="entry name" value="VWFA"/>
    <property type="match status" value="1"/>
</dbReference>
<evidence type="ECO:0000256" key="3">
    <source>
        <dbReference type="ARBA" id="ARBA00022729"/>
    </source>
</evidence>
<dbReference type="EMBL" id="CAJNOR010001443">
    <property type="protein sequence ID" value="CAF1143999.1"/>
    <property type="molecule type" value="Genomic_DNA"/>
</dbReference>
<dbReference type="Proteomes" id="UP000663828">
    <property type="component" value="Unassembled WGS sequence"/>
</dbReference>
<keyword evidence="2" id="KW-0964">Secreted</keyword>
<dbReference type="InterPro" id="IPR056861">
    <property type="entry name" value="HMCN1-like_VWA"/>
</dbReference>
<dbReference type="GO" id="GO:0004674">
    <property type="term" value="F:protein serine/threonine kinase activity"/>
    <property type="evidence" value="ECO:0007669"/>
    <property type="project" value="TreeGrafter"/>
</dbReference>
<reference evidence="5" key="1">
    <citation type="submission" date="2021-02" db="EMBL/GenBank/DDBJ databases">
        <authorList>
            <person name="Nowell W R."/>
        </authorList>
    </citation>
    <scope>NUCLEOTIDE SEQUENCE</scope>
</reference>
<dbReference type="Proteomes" id="UP000663852">
    <property type="component" value="Unassembled WGS sequence"/>
</dbReference>
<keyword evidence="7" id="KW-1185">Reference proteome</keyword>
<dbReference type="AlphaFoldDB" id="A0A814S9D7"/>
<evidence type="ECO:0000256" key="2">
    <source>
        <dbReference type="ARBA" id="ARBA00022525"/>
    </source>
</evidence>
<accession>A0A814S9D7</accession>
<dbReference type="PANTHER" id="PTHR47763:SF1">
    <property type="entry name" value="DUF659 DOMAIN-CONTAINING PROTEIN"/>
    <property type="match status" value="1"/>
</dbReference>
<evidence type="ECO:0000313" key="7">
    <source>
        <dbReference type="Proteomes" id="UP000663828"/>
    </source>
</evidence>
<dbReference type="SUPFAM" id="SSF53300">
    <property type="entry name" value="vWA-like"/>
    <property type="match status" value="1"/>
</dbReference>
<dbReference type="CDD" id="cd00198">
    <property type="entry name" value="vWFA"/>
    <property type="match status" value="1"/>
</dbReference>
<dbReference type="InterPro" id="IPR002035">
    <property type="entry name" value="VWF_A"/>
</dbReference>
<dbReference type="InterPro" id="IPR052969">
    <property type="entry name" value="Thr-specific_kinase-like"/>
</dbReference>
<dbReference type="SMART" id="SM00327">
    <property type="entry name" value="VWA"/>
    <property type="match status" value="1"/>
</dbReference>
<proteinExistence type="predicted"/>
<comment type="caution">
    <text evidence="5">The sequence shown here is derived from an EMBL/GenBank/DDBJ whole genome shotgun (WGS) entry which is preliminary data.</text>
</comment>
<evidence type="ECO:0000313" key="6">
    <source>
        <dbReference type="EMBL" id="CAF1213107.1"/>
    </source>
</evidence>
<protein>
    <recommendedName>
        <fullName evidence="4">VWFA domain-containing protein</fullName>
    </recommendedName>
</protein>
<comment type="subcellular location">
    <subcellularLocation>
        <location evidence="1">Secreted</location>
    </subcellularLocation>
</comment>
<evidence type="ECO:0000256" key="1">
    <source>
        <dbReference type="ARBA" id="ARBA00004613"/>
    </source>
</evidence>
<gene>
    <name evidence="6" type="ORF">EDS130_LOCUS25992</name>
    <name evidence="5" type="ORF">XAT740_LOCUS20579</name>
</gene>